<dbReference type="Gene3D" id="1.20.1250.20">
    <property type="entry name" value="MFS general substrate transporter like domains"/>
    <property type="match status" value="1"/>
</dbReference>
<dbReference type="SUPFAM" id="SSF103473">
    <property type="entry name" value="MFS general substrate transporter"/>
    <property type="match status" value="1"/>
</dbReference>
<keyword evidence="4 6" id="KW-1133">Transmembrane helix</keyword>
<feature type="transmembrane region" description="Helical" evidence="6">
    <location>
        <begin position="139"/>
        <end position="157"/>
    </location>
</feature>
<feature type="transmembrane region" description="Helical" evidence="6">
    <location>
        <begin position="346"/>
        <end position="367"/>
    </location>
</feature>
<feature type="transmembrane region" description="Helical" evidence="6">
    <location>
        <begin position="111"/>
        <end position="132"/>
    </location>
</feature>
<keyword evidence="9" id="KW-1185">Reference proteome</keyword>
<keyword evidence="2" id="KW-0813">Transport</keyword>
<evidence type="ECO:0000259" key="7">
    <source>
        <dbReference type="PROSITE" id="PS50850"/>
    </source>
</evidence>
<feature type="transmembrane region" description="Helical" evidence="6">
    <location>
        <begin position="72"/>
        <end position="99"/>
    </location>
</feature>
<evidence type="ECO:0000313" key="8">
    <source>
        <dbReference type="EMBL" id="EFC46552.1"/>
    </source>
</evidence>
<dbReference type="Proteomes" id="UP000006671">
    <property type="component" value="Unassembled WGS sequence"/>
</dbReference>
<dbReference type="EMBL" id="GG738858">
    <property type="protein sequence ID" value="EFC46552.1"/>
    <property type="molecule type" value="Genomic_DNA"/>
</dbReference>
<dbReference type="InParanoid" id="D2V997"/>
<evidence type="ECO:0000256" key="6">
    <source>
        <dbReference type="SAM" id="Phobius"/>
    </source>
</evidence>
<dbReference type="eggNOG" id="KOG0253">
    <property type="taxonomic scope" value="Eukaryota"/>
</dbReference>
<evidence type="ECO:0000256" key="4">
    <source>
        <dbReference type="ARBA" id="ARBA00022989"/>
    </source>
</evidence>
<keyword evidence="5 6" id="KW-0472">Membrane</keyword>
<evidence type="ECO:0000256" key="2">
    <source>
        <dbReference type="ARBA" id="ARBA00022448"/>
    </source>
</evidence>
<dbReference type="PANTHER" id="PTHR23511">
    <property type="entry name" value="SYNAPTIC VESICLE GLYCOPROTEIN 2"/>
    <property type="match status" value="1"/>
</dbReference>
<dbReference type="InterPro" id="IPR005828">
    <property type="entry name" value="MFS_sugar_transport-like"/>
</dbReference>
<comment type="subcellular location">
    <subcellularLocation>
        <location evidence="1">Membrane</location>
        <topology evidence="1">Multi-pass membrane protein</topology>
    </subcellularLocation>
</comment>
<reference evidence="8 9" key="1">
    <citation type="journal article" date="2010" name="Cell">
        <title>The genome of Naegleria gruberi illuminates early eukaryotic versatility.</title>
        <authorList>
            <person name="Fritz-Laylin L.K."/>
            <person name="Prochnik S.E."/>
            <person name="Ginger M.L."/>
            <person name="Dacks J.B."/>
            <person name="Carpenter M.L."/>
            <person name="Field M.C."/>
            <person name="Kuo A."/>
            <person name="Paredez A."/>
            <person name="Chapman J."/>
            <person name="Pham J."/>
            <person name="Shu S."/>
            <person name="Neupane R."/>
            <person name="Cipriano M."/>
            <person name="Mancuso J."/>
            <person name="Tu H."/>
            <person name="Salamov A."/>
            <person name="Lindquist E."/>
            <person name="Shapiro H."/>
            <person name="Lucas S."/>
            <person name="Grigoriev I.V."/>
            <person name="Cande W.Z."/>
            <person name="Fulton C."/>
            <person name="Rokhsar D.S."/>
            <person name="Dawson S.C."/>
        </authorList>
    </citation>
    <scope>NUCLEOTIDE SEQUENCE [LARGE SCALE GENOMIC DNA]</scope>
    <source>
        <strain evidence="8 9">NEG-M</strain>
    </source>
</reference>
<dbReference type="KEGG" id="ngr:NAEGRDRAFT_65611"/>
<name>D2V997_NAEGR</name>
<feature type="transmembrane region" description="Helical" evidence="6">
    <location>
        <begin position="402"/>
        <end position="423"/>
    </location>
</feature>
<feature type="transmembrane region" description="Helical" evidence="6">
    <location>
        <begin position="163"/>
        <end position="184"/>
    </location>
</feature>
<feature type="transmembrane region" description="Helical" evidence="6">
    <location>
        <begin position="196"/>
        <end position="219"/>
    </location>
</feature>
<organism evidence="9">
    <name type="scientific">Naegleria gruberi</name>
    <name type="common">Amoeba</name>
    <dbReference type="NCBI Taxonomy" id="5762"/>
    <lineage>
        <taxon>Eukaryota</taxon>
        <taxon>Discoba</taxon>
        <taxon>Heterolobosea</taxon>
        <taxon>Tetramitia</taxon>
        <taxon>Eutetramitia</taxon>
        <taxon>Vahlkampfiidae</taxon>
        <taxon>Naegleria</taxon>
    </lineage>
</organism>
<dbReference type="Pfam" id="PF00083">
    <property type="entry name" value="Sugar_tr"/>
    <property type="match status" value="1"/>
</dbReference>
<dbReference type="OMA" id="LLWFIWM"/>
<evidence type="ECO:0000256" key="1">
    <source>
        <dbReference type="ARBA" id="ARBA00004141"/>
    </source>
</evidence>
<feature type="transmembrane region" description="Helical" evidence="6">
    <location>
        <begin position="231"/>
        <end position="252"/>
    </location>
</feature>
<feature type="transmembrane region" description="Helical" evidence="6">
    <location>
        <begin position="310"/>
        <end position="334"/>
    </location>
</feature>
<dbReference type="GeneID" id="8859631"/>
<dbReference type="PANTHER" id="PTHR23511:SF5">
    <property type="entry name" value="MAJOR FACILITATOR-TYPE TRANSPORTER HXNZ-RELATED"/>
    <property type="match status" value="1"/>
</dbReference>
<evidence type="ECO:0000256" key="3">
    <source>
        <dbReference type="ARBA" id="ARBA00022692"/>
    </source>
</evidence>
<feature type="transmembrane region" description="Helical" evidence="6">
    <location>
        <begin position="467"/>
        <end position="484"/>
    </location>
</feature>
<accession>D2V997</accession>
<keyword evidence="3 6" id="KW-0812">Transmembrane</keyword>
<dbReference type="OrthoDB" id="4139357at2759"/>
<dbReference type="VEuPathDB" id="AmoebaDB:NAEGRDRAFT_65611"/>
<protein>
    <submittedName>
        <fullName evidence="8">Predicted protein</fullName>
    </submittedName>
</protein>
<gene>
    <name evidence="8" type="ORF">NAEGRDRAFT_65611</name>
</gene>
<dbReference type="GO" id="GO:0016020">
    <property type="term" value="C:membrane"/>
    <property type="evidence" value="ECO:0007669"/>
    <property type="project" value="UniProtKB-SubCell"/>
</dbReference>
<dbReference type="GO" id="GO:0022857">
    <property type="term" value="F:transmembrane transporter activity"/>
    <property type="evidence" value="ECO:0007669"/>
    <property type="project" value="InterPro"/>
</dbReference>
<feature type="transmembrane region" description="Helical" evidence="6">
    <location>
        <begin position="379"/>
        <end position="396"/>
    </location>
</feature>
<evidence type="ECO:0000313" key="9">
    <source>
        <dbReference type="Proteomes" id="UP000006671"/>
    </source>
</evidence>
<dbReference type="PROSITE" id="PS50850">
    <property type="entry name" value="MFS"/>
    <property type="match status" value="1"/>
</dbReference>
<evidence type="ECO:0000256" key="5">
    <source>
        <dbReference type="ARBA" id="ARBA00023136"/>
    </source>
</evidence>
<dbReference type="FunCoup" id="D2V997">
    <property type="interactions" value="137"/>
</dbReference>
<dbReference type="RefSeq" id="XP_002679296.1">
    <property type="nucleotide sequence ID" value="XM_002679250.1"/>
</dbReference>
<proteinExistence type="predicted"/>
<feature type="domain" description="Major facilitator superfamily (MFS) profile" evidence="7">
    <location>
        <begin position="74"/>
        <end position="489"/>
    </location>
</feature>
<dbReference type="AlphaFoldDB" id="D2V997"/>
<sequence length="518" mass="57113">MEENSLLLSTRMNSSEEVSLNHDHYENYNGIASNNHHDEGNFSSSEANINGDEKFISVDDAIEWMGVGKFQIILLFVCGIAWMADACEIMLLSFIMPAVRDIWNLGSAEEATIGGIVFAGMLIGSSFWGFICDRFGRKIGIVAIFTICSIFGLGSAFCPNFWSLVVVRFFVGFGVGGSHAPFSLFTEFLPNKSRGFFLLLIEVFWTVGTVLTSVMALVFLGFPEIFGDYGWRYLVGVSCLPNVIMLFFVPFLPESPRVLVLKGNVEKAERVFKRLAWWNNRPMFEGKLKVDENATKKKGGSILLFFTKPLWFSSLLILILWFIGALAYYGVVVITPNYFGNNTSKLSVYINTIIVSGAELPGLLFAYSVINTFGRKKTISLLFLSTGLFLGCLAIPTETWLLTIYAVGARASIMGATCALWVYTPEAFPTNIRSLGTGMASASSRIAAIATPYIATMLSKINPVIPVAIYGGSCLIAFVMGHILPYETNGKSLANDVSELVNYSTKRRKKTEKSITDN</sequence>
<dbReference type="InterPro" id="IPR036259">
    <property type="entry name" value="MFS_trans_sf"/>
</dbReference>
<dbReference type="InterPro" id="IPR020846">
    <property type="entry name" value="MFS_dom"/>
</dbReference>